<dbReference type="EMBL" id="CP098611">
    <property type="protein sequence ID" value="USR91502.1"/>
    <property type="molecule type" value="Genomic_DNA"/>
</dbReference>
<name>A0ABY5AQJ6_9CYAN</name>
<protein>
    <submittedName>
        <fullName evidence="1">Uncharacterized protein</fullName>
    </submittedName>
</protein>
<organism evidence="1 2">
    <name type="scientific">Phormidium yuhuli AB48</name>
    <dbReference type="NCBI Taxonomy" id="2940671"/>
    <lineage>
        <taxon>Bacteria</taxon>
        <taxon>Bacillati</taxon>
        <taxon>Cyanobacteriota</taxon>
        <taxon>Cyanophyceae</taxon>
        <taxon>Oscillatoriophycideae</taxon>
        <taxon>Oscillatoriales</taxon>
        <taxon>Oscillatoriaceae</taxon>
        <taxon>Phormidium</taxon>
        <taxon>Phormidium yuhuli</taxon>
    </lineage>
</organism>
<accession>A0ABY5AQJ6</accession>
<dbReference type="Proteomes" id="UP001056708">
    <property type="component" value="Chromosome"/>
</dbReference>
<reference evidence="1" key="1">
    <citation type="submission" date="2022-06" db="EMBL/GenBank/DDBJ databases">
        <title>Genome sequence of Phormidium yuhuli AB48 isolated from an industrial photobioreactor environment.</title>
        <authorList>
            <person name="Qiu Y."/>
            <person name="Noonan A.J.C."/>
            <person name="Dofher K."/>
            <person name="Koch M."/>
            <person name="Kieft B."/>
            <person name="Lin X."/>
            <person name="Ziels R.M."/>
            <person name="Hallam S.J."/>
        </authorList>
    </citation>
    <scope>NUCLEOTIDE SEQUENCE</scope>
    <source>
        <strain evidence="1">AB48</strain>
    </source>
</reference>
<proteinExistence type="predicted"/>
<evidence type="ECO:0000313" key="1">
    <source>
        <dbReference type="EMBL" id="USR91502.1"/>
    </source>
</evidence>
<evidence type="ECO:0000313" key="2">
    <source>
        <dbReference type="Proteomes" id="UP001056708"/>
    </source>
</evidence>
<dbReference type="RefSeq" id="WP_252663518.1">
    <property type="nucleotide sequence ID" value="NZ_CP098611.1"/>
</dbReference>
<gene>
    <name evidence="1" type="ORF">NEA10_01865</name>
</gene>
<keyword evidence="2" id="KW-1185">Reference proteome</keyword>
<sequence length="176" mass="19724">MAPAVMAHELGWVRGTRQAESRGEWIPEVVPQQLYCQDEPSGFGLPGFKPGTLKPQVERLIGAPAAVQRGYWGNSTALVYYLIPNQVSLGLLFDDKSDVLQQTEASFHHGLELPLVLSTLDSMLGCQLNEAIEGGFYRVWERQTSEYSFQLSAMEGVIFWESDTHVYIGVWQQGFQ</sequence>